<dbReference type="Proteomes" id="UP000821866">
    <property type="component" value="Unassembled WGS sequence"/>
</dbReference>
<dbReference type="Gene3D" id="1.20.1250.20">
    <property type="entry name" value="MFS general substrate transporter like domains"/>
    <property type="match status" value="1"/>
</dbReference>
<dbReference type="AlphaFoldDB" id="A0A9J6D3Q9"/>
<sequence>MPPPTTASTPELLRNELFDAVASKFLPHNRDPGDDHLMNIPALEKLPLNAHNAIIITDPPANVSYFRVAPQRLLKRNAADYQRQSLCRSHRAHAATTTPSSTFAEGAAQRSASQWCHTREHGATAKMRQAGAKCRATSSQPTIPPSPHVGQQDTDNVVSGRKSEPTTTTNQSAAATTTPRPSLEGQRETAIIPGYQHQWTTVGQPLLAATSSLSPHNEQRHLKVASGKESEQVTTNQFETARATPLSPWQESSIYYGDKDQFTTLKQPLTTLTSSLSPYDGQWHTDKMSSGKENEPDTANHSMTALTTPLLPWESRQEQSMIPEDERVIVIQSLTAPTSSLSSHNGQQWETFIAAVTGGVEDERTTIRTAPVVTTASNPTSPLSPQQEGHHEAAQTTTAVVATTAATTTMVAASSPLDHVLFCGHGGFQTTVLVCTTLAFFTAVEHVLASTNLARPVDHWCKPPARYSYIDPQAWKNVSIPLVLGEDVTERRSQCEPPLPYAELSAEYPDNRTIVPCDSGREYDTGDSHLHFIVDEWNLVCKRGCIVSALAAASMAGGVVGSAVIRTNQSALSQQLAGVAADHVGQRPLFGVWLALLVPAGTTLAFSNSGPLLAMLRFLLSACAAGVLMASHVLLFDVTNTQHHVFYGAIAVAATAFVATVYTEVAHVLIRNWHAAQEPVLNIIGSSIGLSPPQGKRPLSVSAVNSVLGLPQPSKITTAYLVEEMPCWLLAFSEMHSRAVSSHRDEPHLFRHRLSALRVEICR</sequence>
<dbReference type="VEuPathDB" id="VectorBase:LOC119186472"/>
<evidence type="ECO:0008006" key="9">
    <source>
        <dbReference type="Google" id="ProtNLM"/>
    </source>
</evidence>
<keyword evidence="2 6" id="KW-0812">Transmembrane</keyword>
<evidence type="ECO:0000256" key="6">
    <source>
        <dbReference type="SAM" id="Phobius"/>
    </source>
</evidence>
<dbReference type="EMBL" id="JABSTU010000334">
    <property type="protein sequence ID" value="KAH7996060.1"/>
    <property type="molecule type" value="Genomic_DNA"/>
</dbReference>
<accession>A0A9J6D3Q9</accession>
<name>A0A9J6D3Q9_RHIMP</name>
<comment type="subcellular location">
    <subcellularLocation>
        <location evidence="1">Membrane</location>
        <topology evidence="1">Multi-pass membrane protein</topology>
    </subcellularLocation>
</comment>
<reference evidence="7" key="2">
    <citation type="submission" date="2021-09" db="EMBL/GenBank/DDBJ databases">
        <authorList>
            <person name="Jia N."/>
            <person name="Wang J."/>
            <person name="Shi W."/>
            <person name="Du L."/>
            <person name="Sun Y."/>
            <person name="Zhan W."/>
            <person name="Jiang J."/>
            <person name="Wang Q."/>
            <person name="Zhang B."/>
            <person name="Ji P."/>
            <person name="Sakyi L.B."/>
            <person name="Cui X."/>
            <person name="Yuan T."/>
            <person name="Jiang B."/>
            <person name="Yang W."/>
            <person name="Lam T.T.-Y."/>
            <person name="Chang Q."/>
            <person name="Ding S."/>
            <person name="Wang X."/>
            <person name="Zhu J."/>
            <person name="Ruan X."/>
            <person name="Zhao L."/>
            <person name="Wei J."/>
            <person name="Que T."/>
            <person name="Du C."/>
            <person name="Cheng J."/>
            <person name="Dai P."/>
            <person name="Han X."/>
            <person name="Huang E."/>
            <person name="Gao Y."/>
            <person name="Liu J."/>
            <person name="Shao H."/>
            <person name="Ye R."/>
            <person name="Li L."/>
            <person name="Wei W."/>
            <person name="Wang X."/>
            <person name="Wang C."/>
            <person name="Huo Q."/>
            <person name="Li W."/>
            <person name="Guo W."/>
            <person name="Chen H."/>
            <person name="Chen S."/>
            <person name="Zhou L."/>
            <person name="Zhou L."/>
            <person name="Ni X."/>
            <person name="Tian J."/>
            <person name="Zhou Y."/>
            <person name="Sheng Y."/>
            <person name="Liu T."/>
            <person name="Pan Y."/>
            <person name="Xia L."/>
            <person name="Li J."/>
            <person name="Zhao F."/>
            <person name="Cao W."/>
        </authorList>
    </citation>
    <scope>NUCLEOTIDE SEQUENCE</scope>
    <source>
        <strain evidence="7">Rmic-2018</strain>
        <tissue evidence="7">Larvae</tissue>
    </source>
</reference>
<feature type="region of interest" description="Disordered" evidence="5">
    <location>
        <begin position="118"/>
        <end position="185"/>
    </location>
</feature>
<protein>
    <recommendedName>
        <fullName evidence="9">Transmembrane protein</fullName>
    </recommendedName>
</protein>
<evidence type="ECO:0000313" key="7">
    <source>
        <dbReference type="EMBL" id="KAH7996060.1"/>
    </source>
</evidence>
<dbReference type="SUPFAM" id="SSF103473">
    <property type="entry name" value="MFS general substrate transporter"/>
    <property type="match status" value="1"/>
</dbReference>
<evidence type="ECO:0000256" key="1">
    <source>
        <dbReference type="ARBA" id="ARBA00004141"/>
    </source>
</evidence>
<dbReference type="GO" id="GO:0016020">
    <property type="term" value="C:membrane"/>
    <property type="evidence" value="ECO:0007669"/>
    <property type="project" value="UniProtKB-SubCell"/>
</dbReference>
<keyword evidence="3 6" id="KW-1133">Transmembrane helix</keyword>
<evidence type="ECO:0000256" key="3">
    <source>
        <dbReference type="ARBA" id="ARBA00022989"/>
    </source>
</evidence>
<reference evidence="7" key="1">
    <citation type="journal article" date="2020" name="Cell">
        <title>Large-Scale Comparative Analyses of Tick Genomes Elucidate Their Genetic Diversity and Vector Capacities.</title>
        <authorList>
            <consortium name="Tick Genome and Microbiome Consortium (TIGMIC)"/>
            <person name="Jia N."/>
            <person name="Wang J."/>
            <person name="Shi W."/>
            <person name="Du L."/>
            <person name="Sun Y."/>
            <person name="Zhan W."/>
            <person name="Jiang J.F."/>
            <person name="Wang Q."/>
            <person name="Zhang B."/>
            <person name="Ji P."/>
            <person name="Bell-Sakyi L."/>
            <person name="Cui X.M."/>
            <person name="Yuan T.T."/>
            <person name="Jiang B.G."/>
            <person name="Yang W.F."/>
            <person name="Lam T.T."/>
            <person name="Chang Q.C."/>
            <person name="Ding S.J."/>
            <person name="Wang X.J."/>
            <person name="Zhu J.G."/>
            <person name="Ruan X.D."/>
            <person name="Zhao L."/>
            <person name="Wei J.T."/>
            <person name="Ye R.Z."/>
            <person name="Que T.C."/>
            <person name="Du C.H."/>
            <person name="Zhou Y.H."/>
            <person name="Cheng J.X."/>
            <person name="Dai P.F."/>
            <person name="Guo W.B."/>
            <person name="Han X.H."/>
            <person name="Huang E.J."/>
            <person name="Li L.F."/>
            <person name="Wei W."/>
            <person name="Gao Y.C."/>
            <person name="Liu J.Z."/>
            <person name="Shao H.Z."/>
            <person name="Wang X."/>
            <person name="Wang C.C."/>
            <person name="Yang T.C."/>
            <person name="Huo Q.B."/>
            <person name="Li W."/>
            <person name="Chen H.Y."/>
            <person name="Chen S.E."/>
            <person name="Zhou L.G."/>
            <person name="Ni X.B."/>
            <person name="Tian J.H."/>
            <person name="Sheng Y."/>
            <person name="Liu T."/>
            <person name="Pan Y.S."/>
            <person name="Xia L.Y."/>
            <person name="Li J."/>
            <person name="Zhao F."/>
            <person name="Cao W.C."/>
        </authorList>
    </citation>
    <scope>NUCLEOTIDE SEQUENCE</scope>
    <source>
        <strain evidence="7">Rmic-2018</strain>
    </source>
</reference>
<dbReference type="InterPro" id="IPR036259">
    <property type="entry name" value="MFS_trans_sf"/>
</dbReference>
<evidence type="ECO:0000313" key="8">
    <source>
        <dbReference type="Proteomes" id="UP000821866"/>
    </source>
</evidence>
<organism evidence="7 8">
    <name type="scientific">Rhipicephalus microplus</name>
    <name type="common">Cattle tick</name>
    <name type="synonym">Boophilus microplus</name>
    <dbReference type="NCBI Taxonomy" id="6941"/>
    <lineage>
        <taxon>Eukaryota</taxon>
        <taxon>Metazoa</taxon>
        <taxon>Ecdysozoa</taxon>
        <taxon>Arthropoda</taxon>
        <taxon>Chelicerata</taxon>
        <taxon>Arachnida</taxon>
        <taxon>Acari</taxon>
        <taxon>Parasitiformes</taxon>
        <taxon>Ixodida</taxon>
        <taxon>Ixodoidea</taxon>
        <taxon>Ixodidae</taxon>
        <taxon>Rhipicephalinae</taxon>
        <taxon>Rhipicephalus</taxon>
        <taxon>Boophilus</taxon>
    </lineage>
</organism>
<feature type="transmembrane region" description="Helical" evidence="6">
    <location>
        <begin position="644"/>
        <end position="662"/>
    </location>
</feature>
<feature type="compositionally biased region" description="Low complexity" evidence="5">
    <location>
        <begin position="166"/>
        <end position="178"/>
    </location>
</feature>
<proteinExistence type="predicted"/>
<dbReference type="VEuPathDB" id="VectorBase:LOC119185847"/>
<keyword evidence="4 6" id="KW-0472">Membrane</keyword>
<evidence type="ECO:0000256" key="5">
    <source>
        <dbReference type="SAM" id="MobiDB-lite"/>
    </source>
</evidence>
<feature type="transmembrane region" description="Helical" evidence="6">
    <location>
        <begin position="618"/>
        <end position="638"/>
    </location>
</feature>
<keyword evidence="8" id="KW-1185">Reference proteome</keyword>
<gene>
    <name evidence="7" type="ORF">HPB51_026420</name>
</gene>
<evidence type="ECO:0000256" key="4">
    <source>
        <dbReference type="ARBA" id="ARBA00023136"/>
    </source>
</evidence>
<dbReference type="PANTHER" id="PTHR24064">
    <property type="entry name" value="SOLUTE CARRIER FAMILY 22 MEMBER"/>
    <property type="match status" value="1"/>
</dbReference>
<comment type="caution">
    <text evidence="7">The sequence shown here is derived from an EMBL/GenBank/DDBJ whole genome shotgun (WGS) entry which is preliminary data.</text>
</comment>
<evidence type="ECO:0000256" key="2">
    <source>
        <dbReference type="ARBA" id="ARBA00022692"/>
    </source>
</evidence>